<dbReference type="InterPro" id="IPR000073">
    <property type="entry name" value="AB_hydrolase_1"/>
</dbReference>
<dbReference type="SUPFAM" id="SSF53474">
    <property type="entry name" value="alpha/beta-Hydrolases"/>
    <property type="match status" value="1"/>
</dbReference>
<accession>A0A172TK17</accession>
<sequence>MNSSFQIEVGSERIIRGNLLLAEVNPSPITLIICHGYKGYKDWGFFPYAAGSFAKHVNVIIFNFSHNGVGALGDSFDELEKFARNTYARELEDLDVLIKSLRKEKDPLFSGLGNSRIYLLGHSRGGAVALLYGLDQPEEISGIVTWNGVTEPEGIFTKQQVEQMRQEGRSYVENARTKQQMPLDVEIIEDLDLNKERYNLIQRSKGLEIAVLAIQGDEDFERLKRGRKDLLNNQPAIRQLTVAGGNHTFGTVHPFRGTTEALETAIAETVAFMVQPNTDKV</sequence>
<gene>
    <name evidence="2" type="ORF">SY83_15245</name>
</gene>
<evidence type="ECO:0000313" key="2">
    <source>
        <dbReference type="EMBL" id="ANE47405.1"/>
    </source>
</evidence>
<dbReference type="Gene3D" id="3.40.50.1820">
    <property type="entry name" value="alpha/beta hydrolase"/>
    <property type="match status" value="1"/>
</dbReference>
<dbReference type="PATRIC" id="fig|1178515.4.peg.3064"/>
<organism evidence="2 3">
    <name type="scientific">Paenibacillus swuensis</name>
    <dbReference type="NCBI Taxonomy" id="1178515"/>
    <lineage>
        <taxon>Bacteria</taxon>
        <taxon>Bacillati</taxon>
        <taxon>Bacillota</taxon>
        <taxon>Bacilli</taxon>
        <taxon>Bacillales</taxon>
        <taxon>Paenibacillaceae</taxon>
        <taxon>Paenibacillus</taxon>
    </lineage>
</organism>
<feature type="domain" description="AB hydrolase-1" evidence="1">
    <location>
        <begin position="30"/>
        <end position="164"/>
    </location>
</feature>
<dbReference type="KEGG" id="pswu:SY83_15245"/>
<evidence type="ECO:0000313" key="3">
    <source>
        <dbReference type="Proteomes" id="UP000076927"/>
    </source>
</evidence>
<dbReference type="InterPro" id="IPR029058">
    <property type="entry name" value="AB_hydrolase_fold"/>
</dbReference>
<dbReference type="EMBL" id="CP011388">
    <property type="protein sequence ID" value="ANE47405.1"/>
    <property type="molecule type" value="Genomic_DNA"/>
</dbReference>
<dbReference type="PANTHER" id="PTHR42886">
    <property type="entry name" value="RE40534P-RELATED"/>
    <property type="match status" value="1"/>
</dbReference>
<dbReference type="PANTHER" id="PTHR42886:SF29">
    <property type="entry name" value="PUMMELIG, ISOFORM A"/>
    <property type="match status" value="1"/>
</dbReference>
<dbReference type="STRING" id="1178515.SY83_15245"/>
<proteinExistence type="predicted"/>
<dbReference type="Proteomes" id="UP000076927">
    <property type="component" value="Chromosome"/>
</dbReference>
<protein>
    <recommendedName>
        <fullName evidence="1">AB hydrolase-1 domain-containing protein</fullName>
    </recommendedName>
</protein>
<keyword evidence="3" id="KW-1185">Reference proteome</keyword>
<name>A0A172TK17_9BACL</name>
<dbReference type="AlphaFoldDB" id="A0A172TK17"/>
<evidence type="ECO:0000259" key="1">
    <source>
        <dbReference type="Pfam" id="PF00561"/>
    </source>
</evidence>
<reference evidence="2 3" key="1">
    <citation type="submission" date="2015-01" db="EMBL/GenBank/DDBJ databases">
        <title>Paenibacillus swuensis/DY6/whole genome sequencing.</title>
        <authorList>
            <person name="Kim M.K."/>
            <person name="Srinivasan S."/>
            <person name="Lee J.-J."/>
        </authorList>
    </citation>
    <scope>NUCLEOTIDE SEQUENCE [LARGE SCALE GENOMIC DNA]</scope>
    <source>
        <strain evidence="2 3">DY6</strain>
    </source>
</reference>
<dbReference type="Pfam" id="PF00561">
    <property type="entry name" value="Abhydrolase_1"/>
    <property type="match status" value="1"/>
</dbReference>